<accession>A0A3N2C1N3</accession>
<dbReference type="InterPro" id="IPR013120">
    <property type="entry name" value="FAR_NAD-bd"/>
</dbReference>
<organism evidence="6 7">
    <name type="scientific">Plantibacter flavus</name>
    <dbReference type="NCBI Taxonomy" id="150123"/>
    <lineage>
        <taxon>Bacteria</taxon>
        <taxon>Bacillati</taxon>
        <taxon>Actinomycetota</taxon>
        <taxon>Actinomycetes</taxon>
        <taxon>Micrococcales</taxon>
        <taxon>Microbacteriaceae</taxon>
        <taxon>Plantibacter</taxon>
    </lineage>
</organism>
<dbReference type="InterPro" id="IPR033640">
    <property type="entry name" value="FAR_C"/>
</dbReference>
<evidence type="ECO:0000256" key="1">
    <source>
        <dbReference type="ARBA" id="ARBA00005928"/>
    </source>
</evidence>
<dbReference type="PANTHER" id="PTHR11011">
    <property type="entry name" value="MALE STERILITY PROTEIN 2-RELATED"/>
    <property type="match status" value="1"/>
</dbReference>
<dbReference type="Gene3D" id="3.40.50.720">
    <property type="entry name" value="NAD(P)-binding Rossmann-like Domain"/>
    <property type="match status" value="1"/>
</dbReference>
<keyword evidence="6" id="KW-0378">Hydrolase</keyword>
<evidence type="ECO:0000256" key="3">
    <source>
        <dbReference type="ARBA" id="ARBA00023098"/>
    </source>
</evidence>
<keyword evidence="3" id="KW-0443">Lipid metabolism</keyword>
<dbReference type="CDD" id="cd09071">
    <property type="entry name" value="FAR_C"/>
    <property type="match status" value="1"/>
</dbReference>
<evidence type="ECO:0000256" key="2">
    <source>
        <dbReference type="ARBA" id="ARBA00022516"/>
    </source>
</evidence>
<dbReference type="PANTHER" id="PTHR11011:SF45">
    <property type="entry name" value="FATTY ACYL-COA REDUCTASE CG8306-RELATED"/>
    <property type="match status" value="1"/>
</dbReference>
<dbReference type="EMBL" id="RKHL01000001">
    <property type="protein sequence ID" value="ROR81224.1"/>
    <property type="molecule type" value="Genomic_DNA"/>
</dbReference>
<evidence type="ECO:0000313" key="7">
    <source>
        <dbReference type="Proteomes" id="UP000266915"/>
    </source>
</evidence>
<dbReference type="InterPro" id="IPR026055">
    <property type="entry name" value="FAR"/>
</dbReference>
<feature type="compositionally biased region" description="Basic and acidic residues" evidence="4">
    <location>
        <begin position="800"/>
        <end position="818"/>
    </location>
</feature>
<evidence type="ECO:0000259" key="5">
    <source>
        <dbReference type="Pfam" id="PF07993"/>
    </source>
</evidence>
<dbReference type="GO" id="GO:0080019">
    <property type="term" value="F:alcohol-forming very long-chain fatty acyl-CoA reductase activity"/>
    <property type="evidence" value="ECO:0007669"/>
    <property type="project" value="InterPro"/>
</dbReference>
<feature type="domain" description="Thioester reductase (TE)" evidence="5">
    <location>
        <begin position="56"/>
        <end position="370"/>
    </location>
</feature>
<comment type="caution">
    <text evidence="6">The sequence shown here is derived from an EMBL/GenBank/DDBJ whole genome shotgun (WGS) entry which is preliminary data.</text>
</comment>
<dbReference type="Proteomes" id="UP000266915">
    <property type="component" value="Unassembled WGS sequence"/>
</dbReference>
<evidence type="ECO:0000256" key="4">
    <source>
        <dbReference type="SAM" id="MobiDB-lite"/>
    </source>
</evidence>
<feature type="region of interest" description="Disordered" evidence="4">
    <location>
        <begin position="783"/>
        <end position="818"/>
    </location>
</feature>
<reference evidence="6 7" key="1">
    <citation type="submission" date="2018-11" db="EMBL/GenBank/DDBJ databases">
        <title>Sequencing the genomes of 1000 actinobacteria strains.</title>
        <authorList>
            <person name="Klenk H.-P."/>
        </authorList>
    </citation>
    <scope>NUCLEOTIDE SEQUENCE [LARGE SCALE GENOMIC DNA]</scope>
    <source>
        <strain evidence="6 7">DSM 14012</strain>
    </source>
</reference>
<dbReference type="Pfam" id="PF07993">
    <property type="entry name" value="NAD_binding_4"/>
    <property type="match status" value="1"/>
</dbReference>
<dbReference type="GO" id="GO:0035336">
    <property type="term" value="P:long-chain fatty-acyl-CoA metabolic process"/>
    <property type="evidence" value="ECO:0007669"/>
    <property type="project" value="TreeGrafter"/>
</dbReference>
<protein>
    <submittedName>
        <fullName evidence="6">HAD superfamily hydrolase (TIGR01490 family)</fullName>
    </submittedName>
</protein>
<dbReference type="GO" id="GO:0016787">
    <property type="term" value="F:hydrolase activity"/>
    <property type="evidence" value="ECO:0007669"/>
    <property type="project" value="UniProtKB-KW"/>
</dbReference>
<dbReference type="Pfam" id="PF12710">
    <property type="entry name" value="HAD"/>
    <property type="match status" value="1"/>
</dbReference>
<keyword evidence="2" id="KW-0444">Lipid biosynthesis</keyword>
<dbReference type="Gene3D" id="1.20.1440.100">
    <property type="entry name" value="SG protein - dephosphorylation function"/>
    <property type="match status" value="1"/>
</dbReference>
<dbReference type="RefSeq" id="WP_085510440.1">
    <property type="nucleotide sequence ID" value="NZ_FXAP01000001.1"/>
</dbReference>
<comment type="similarity">
    <text evidence="1">Belongs to the fatty acyl-CoA reductase family.</text>
</comment>
<dbReference type="SUPFAM" id="SSF56784">
    <property type="entry name" value="HAD-like"/>
    <property type="match status" value="1"/>
</dbReference>
<dbReference type="AlphaFoldDB" id="A0A3N2C1N3"/>
<sequence length="818" mass="89356">MTDTPTPDAEQPDAQEPEAQHPDAQEPEAQQPDAQEPTAEQPTVAPDALDGAHVLVTGGTGFLGQAVLERLLADHPTTRVSLLIRKKGSVRGSDRLQTLLRKPVFKAWRERVGAEAAAEIVAERVSVIEGGLDEMALPADLDVVIHSASTVSFDPPIDEAFATNVGGATTLYAALAKSGATPHVVHVSTAYVGGTRKGIQPERSLAHDADWRVEAEAARSARVRTEESSRRPEVLRKLMQTARREHGKAGPQAVSNAAEAARIAWVDARLVAHGRARAESLGWTDVYTFTKAMAERVAEERWAGEGNRLSVVRPSIIESALAHPFPGWIDGYKVADPLIIAYGRGQLPDFPGLPDSVLDIIPVDFVVNAILAAAQTPPEPAAARYFHVSSGASNPLPFHKMYANVHSYFTEHPIPADAGDISVPTWNFPGGRAIERSIDRRQKATTAAGRVVSHLPANATTRGWQDRIRKASSDLGSLRDFTGLYRSYVQSEIVFDDQRTRALHASLTPEQQADRGFDVTTIDWDDYFQRIHFPAVTTLTRAFANRKAGAAKQQKILPVRDDVLAVFDLEGTVLAWNLIEQYLWLRLAATSRSRWPIEIAALGASMPGYIGAELRDRGEFIRTFMRRYEGVDVAQLEKIVRGGFGKAVRSRLLPQALEQIAAHRAAGHRTILVTGTIDLMTAPLEPFFDEVVAGAMHAENGRLTGYLDSPPLVDEARGAWLTQYAEQHGMDLAHSYGYGDSHADAAWLQLVGNPVAVNPDHTLYKLAQAGRWTVREWARTTGGVRSEDELTRAPRPAQPRGERTAEDTIPDRPTAHGV</sequence>
<evidence type="ECO:0000313" key="6">
    <source>
        <dbReference type="EMBL" id="ROR81224.1"/>
    </source>
</evidence>
<name>A0A3N2C1N3_9MICO</name>
<keyword evidence="7" id="KW-1185">Reference proteome</keyword>
<feature type="compositionally biased region" description="Low complexity" evidence="4">
    <location>
        <begin position="27"/>
        <end position="42"/>
    </location>
</feature>
<dbReference type="GO" id="GO:0010345">
    <property type="term" value="P:suberin biosynthetic process"/>
    <property type="evidence" value="ECO:0007669"/>
    <property type="project" value="TreeGrafter"/>
</dbReference>
<dbReference type="SUPFAM" id="SSF51735">
    <property type="entry name" value="NAD(P)-binding Rossmann-fold domains"/>
    <property type="match status" value="1"/>
</dbReference>
<feature type="region of interest" description="Disordered" evidence="4">
    <location>
        <begin position="1"/>
        <end position="44"/>
    </location>
</feature>
<dbReference type="InterPro" id="IPR036291">
    <property type="entry name" value="NAD(P)-bd_dom_sf"/>
</dbReference>
<dbReference type="InterPro" id="IPR023214">
    <property type="entry name" value="HAD_sf"/>
</dbReference>
<gene>
    <name evidence="6" type="ORF">EDD42_1278</name>
</gene>
<proteinExistence type="inferred from homology"/>
<dbReference type="InterPro" id="IPR036412">
    <property type="entry name" value="HAD-like_sf"/>
</dbReference>
<dbReference type="Gene3D" id="3.40.50.1000">
    <property type="entry name" value="HAD superfamily/HAD-like"/>
    <property type="match status" value="1"/>
</dbReference>